<accession>A0A4Y9ZQY7</accession>
<dbReference type="AlphaFoldDB" id="A0A4Y9ZQY7"/>
<sequence>MLHTLLRTFNSVYGMLEITFAAPALSASYGYVLTGSKGWFNVAVCPRRTASLRGSASSYTPSTRKASGDDDGMQGPRGMLADVVVMQVVLESARQLVDLRALATM</sequence>
<evidence type="ECO:0000313" key="2">
    <source>
        <dbReference type="EMBL" id="TFY76995.1"/>
    </source>
</evidence>
<protein>
    <submittedName>
        <fullName evidence="2">Uncharacterized protein</fullName>
    </submittedName>
</protein>
<organism evidence="2 3">
    <name type="scientific">Hericium alpestre</name>
    <dbReference type="NCBI Taxonomy" id="135208"/>
    <lineage>
        <taxon>Eukaryota</taxon>
        <taxon>Fungi</taxon>
        <taxon>Dikarya</taxon>
        <taxon>Basidiomycota</taxon>
        <taxon>Agaricomycotina</taxon>
        <taxon>Agaricomycetes</taxon>
        <taxon>Russulales</taxon>
        <taxon>Hericiaceae</taxon>
        <taxon>Hericium</taxon>
    </lineage>
</organism>
<evidence type="ECO:0000256" key="1">
    <source>
        <dbReference type="SAM" id="MobiDB-lite"/>
    </source>
</evidence>
<dbReference type="Proteomes" id="UP000298061">
    <property type="component" value="Unassembled WGS sequence"/>
</dbReference>
<keyword evidence="3" id="KW-1185">Reference proteome</keyword>
<name>A0A4Y9ZQY7_9AGAM</name>
<gene>
    <name evidence="2" type="ORF">EWM64_g7015</name>
</gene>
<dbReference type="EMBL" id="SFCI01001031">
    <property type="protein sequence ID" value="TFY76995.1"/>
    <property type="molecule type" value="Genomic_DNA"/>
</dbReference>
<evidence type="ECO:0000313" key="3">
    <source>
        <dbReference type="Proteomes" id="UP000298061"/>
    </source>
</evidence>
<feature type="region of interest" description="Disordered" evidence="1">
    <location>
        <begin position="52"/>
        <end position="74"/>
    </location>
</feature>
<proteinExistence type="predicted"/>
<feature type="compositionally biased region" description="Polar residues" evidence="1">
    <location>
        <begin position="52"/>
        <end position="65"/>
    </location>
</feature>
<reference evidence="2 3" key="1">
    <citation type="submission" date="2019-02" db="EMBL/GenBank/DDBJ databases">
        <title>Genome sequencing of the rare red list fungi Hericium alpestre (H. flagellum).</title>
        <authorList>
            <person name="Buettner E."/>
            <person name="Kellner H."/>
        </authorList>
    </citation>
    <scope>NUCLEOTIDE SEQUENCE [LARGE SCALE GENOMIC DNA]</scope>
    <source>
        <strain evidence="2 3">DSM 108284</strain>
    </source>
</reference>
<comment type="caution">
    <text evidence="2">The sequence shown here is derived from an EMBL/GenBank/DDBJ whole genome shotgun (WGS) entry which is preliminary data.</text>
</comment>